<dbReference type="PANTHER" id="PTHR30373:SF2">
    <property type="entry name" value="UPF0603 PROTEIN YGCG"/>
    <property type="match status" value="1"/>
</dbReference>
<dbReference type="EMBL" id="UAUE01000039">
    <property type="protein sequence ID" value="SPZ04137.1"/>
    <property type="molecule type" value="Genomic_DNA"/>
</dbReference>
<feature type="chain" id="PRO_5015987005" evidence="2">
    <location>
        <begin position="25"/>
        <end position="345"/>
    </location>
</feature>
<dbReference type="Pfam" id="PF04536">
    <property type="entry name" value="TPM_phosphatase"/>
    <property type="match status" value="1"/>
</dbReference>
<feature type="transmembrane region" description="Helical" evidence="1">
    <location>
        <begin position="248"/>
        <end position="272"/>
    </location>
</feature>
<keyword evidence="1" id="KW-0812">Transmembrane</keyword>
<feature type="transmembrane region" description="Helical" evidence="1">
    <location>
        <begin position="182"/>
        <end position="204"/>
    </location>
</feature>
<feature type="signal peptide" evidence="2">
    <location>
        <begin position="1"/>
        <end position="24"/>
    </location>
</feature>
<accession>A0A2X2C7L7</accession>
<dbReference type="InterPro" id="IPR007621">
    <property type="entry name" value="TPM_dom"/>
</dbReference>
<sequence>MIRKVSFLFSLFLFSFSVIVSASANDIPQLKTDRVIDSANLLTAQQFKALNTLLVNFENSRNDGSQFVVYIVPTTGKETIESFAFRVFNQWKIGRKGKDNGLLLVVAINDRNVRFEVGYGYEGALTDVLAGRIIRNEMLPFFRSNNYYAGIEQGVKKAIQAVNHEPISFTNSQINTNTLKIFHTHFILIYLVILGGVYWFQLIFSTRKIKTKINQLLAPRGRKKKNPADQKGKLSIKQRKQLKNYLQYSYYFPTFSTLFFPMTLCFAAVMFYTQVFLDGIIDNFVLVIIVILSLLCNFIVLVVLFGIINLLFPIYRQQRKEWKAICVASPFGSPFNQLPYSKTYS</sequence>
<name>A0A2X2C7L7_PROMI</name>
<dbReference type="AlphaFoldDB" id="A0A2X2C7L7"/>
<evidence type="ECO:0000313" key="4">
    <source>
        <dbReference type="EMBL" id="SPZ04137.1"/>
    </source>
</evidence>
<keyword evidence="1" id="KW-0472">Membrane</keyword>
<dbReference type="PANTHER" id="PTHR30373">
    <property type="entry name" value="UPF0603 PROTEIN YGCG"/>
    <property type="match status" value="1"/>
</dbReference>
<evidence type="ECO:0000256" key="1">
    <source>
        <dbReference type="SAM" id="Phobius"/>
    </source>
</evidence>
<feature type="domain" description="TPM" evidence="3">
    <location>
        <begin position="35"/>
        <end position="160"/>
    </location>
</feature>
<keyword evidence="2" id="KW-0732">Signal</keyword>
<organism evidence="4 5">
    <name type="scientific">Proteus mirabilis</name>
    <dbReference type="NCBI Taxonomy" id="584"/>
    <lineage>
        <taxon>Bacteria</taxon>
        <taxon>Pseudomonadati</taxon>
        <taxon>Pseudomonadota</taxon>
        <taxon>Gammaproteobacteria</taxon>
        <taxon>Enterobacterales</taxon>
        <taxon>Morganellaceae</taxon>
        <taxon>Proteus</taxon>
    </lineage>
</organism>
<keyword evidence="1" id="KW-1133">Transmembrane helix</keyword>
<dbReference type="Proteomes" id="UP000251485">
    <property type="component" value="Unassembled WGS sequence"/>
</dbReference>
<protein>
    <submittedName>
        <fullName evidence="4">Domain of uncharacterized function (DUF477)</fullName>
    </submittedName>
</protein>
<reference evidence="4 5" key="1">
    <citation type="submission" date="2018-06" db="EMBL/GenBank/DDBJ databases">
        <authorList>
            <consortium name="Pathogen Informatics"/>
            <person name="Doyle S."/>
        </authorList>
    </citation>
    <scope>NUCLEOTIDE SEQUENCE [LARGE SCALE GENOMIC DNA]</scope>
    <source>
        <strain evidence="4 5">NCTC10975</strain>
    </source>
</reference>
<evidence type="ECO:0000259" key="3">
    <source>
        <dbReference type="Pfam" id="PF04536"/>
    </source>
</evidence>
<feature type="transmembrane region" description="Helical" evidence="1">
    <location>
        <begin position="284"/>
        <end position="312"/>
    </location>
</feature>
<dbReference type="Gene3D" id="3.10.310.50">
    <property type="match status" value="1"/>
</dbReference>
<proteinExistence type="predicted"/>
<evidence type="ECO:0000313" key="5">
    <source>
        <dbReference type="Proteomes" id="UP000251485"/>
    </source>
</evidence>
<gene>
    <name evidence="4" type="ORF">NCTC10975_05196</name>
</gene>
<evidence type="ECO:0000256" key="2">
    <source>
        <dbReference type="SAM" id="SignalP"/>
    </source>
</evidence>